<dbReference type="HOGENOM" id="CLU_000604_8_1_9"/>
<evidence type="ECO:0000256" key="2">
    <source>
        <dbReference type="ARBA" id="ARBA00005236"/>
    </source>
</evidence>
<dbReference type="Pfam" id="PF02687">
    <property type="entry name" value="FtsX"/>
    <property type="match status" value="1"/>
</dbReference>
<gene>
    <name evidence="10" type="ordered locus">Desdi_0259</name>
</gene>
<keyword evidence="11" id="KW-1185">Reference proteome</keyword>
<evidence type="ECO:0000256" key="5">
    <source>
        <dbReference type="ARBA" id="ARBA00022989"/>
    </source>
</evidence>
<feature type="transmembrane region" description="Helical" evidence="7">
    <location>
        <begin position="326"/>
        <end position="356"/>
    </location>
</feature>
<dbReference type="RefSeq" id="WP_015260815.1">
    <property type="nucleotide sequence ID" value="NC_019903.1"/>
</dbReference>
<sequence>MLNRLKFEWSLADRFLKESKGQTALITTGIAIGVAVMVFLSALIDGLQADLIDNTVGNSPHITVTNTESARIGAFEGQGPRTLIIDSTQSMQKPMVEWQALEIILAQDNRTESVLPVVEGSGLVRRGQTSRGIVLRGFDLTKADQIYDITSRIVAGSKTPNEGAVLIGKDLADNLGVNPGDPIFLELPGKEPLALTIDSIFSLGTAAVDERWVIVGQQKAGALLGLGDQITSMEVQVKDVFTAEEMARTMSKQFPNTKWVSWQETNASLLVALQSQSSSSYTIQFFVLLAVILGVSSVLAISAVQKSKEIGILKAIGIRTSSIARVFLIQGALLGVLGVTLGFGLGLGMSIIFITFAGTAFTLLLKPLTMFIILSATMISATLSAYLPARQVSQLNPIEVIRNG</sequence>
<proteinExistence type="inferred from homology"/>
<keyword evidence="6 7" id="KW-0472">Membrane</keyword>
<evidence type="ECO:0000256" key="4">
    <source>
        <dbReference type="ARBA" id="ARBA00022692"/>
    </source>
</evidence>
<protein>
    <submittedName>
        <fullName evidence="10">ABC-type transport system, involved in lipoprotein release, permease component</fullName>
    </submittedName>
</protein>
<evidence type="ECO:0000256" key="7">
    <source>
        <dbReference type="SAM" id="Phobius"/>
    </source>
</evidence>
<feature type="transmembrane region" description="Helical" evidence="7">
    <location>
        <begin position="21"/>
        <end position="44"/>
    </location>
</feature>
<dbReference type="InterPro" id="IPR025857">
    <property type="entry name" value="MacB_PCD"/>
</dbReference>
<name>L0F4D7_DESDL</name>
<dbReference type="PANTHER" id="PTHR30489">
    <property type="entry name" value="LIPOPROTEIN-RELEASING SYSTEM TRANSMEMBRANE PROTEIN LOLE"/>
    <property type="match status" value="1"/>
</dbReference>
<dbReference type="InterPro" id="IPR003838">
    <property type="entry name" value="ABC3_permease_C"/>
</dbReference>
<evidence type="ECO:0000313" key="11">
    <source>
        <dbReference type="Proteomes" id="UP000010797"/>
    </source>
</evidence>
<comment type="subcellular location">
    <subcellularLocation>
        <location evidence="1">Cell membrane</location>
        <topology evidence="1">Multi-pass membrane protein</topology>
    </subcellularLocation>
</comment>
<evidence type="ECO:0000313" key="10">
    <source>
        <dbReference type="EMBL" id="AGA67808.1"/>
    </source>
</evidence>
<keyword evidence="10" id="KW-0449">Lipoprotein</keyword>
<keyword evidence="4 7" id="KW-0812">Transmembrane</keyword>
<dbReference type="AlphaFoldDB" id="L0F4D7"/>
<dbReference type="GO" id="GO:0044874">
    <property type="term" value="P:lipoprotein localization to outer membrane"/>
    <property type="evidence" value="ECO:0007669"/>
    <property type="project" value="TreeGrafter"/>
</dbReference>
<dbReference type="GO" id="GO:0098797">
    <property type="term" value="C:plasma membrane protein complex"/>
    <property type="evidence" value="ECO:0007669"/>
    <property type="project" value="TreeGrafter"/>
</dbReference>
<accession>L0F4D7</accession>
<dbReference type="InterPro" id="IPR051447">
    <property type="entry name" value="Lipoprotein-release_system"/>
</dbReference>
<evidence type="ECO:0000259" key="8">
    <source>
        <dbReference type="Pfam" id="PF02687"/>
    </source>
</evidence>
<keyword evidence="5 7" id="KW-1133">Transmembrane helix</keyword>
<dbReference type="KEGG" id="ddl:Desdi_0259"/>
<evidence type="ECO:0000259" key="9">
    <source>
        <dbReference type="Pfam" id="PF12704"/>
    </source>
</evidence>
<dbReference type="STRING" id="871963.Desdi_0259"/>
<dbReference type="PANTHER" id="PTHR30489:SF0">
    <property type="entry name" value="LIPOPROTEIN-RELEASING SYSTEM TRANSMEMBRANE PROTEIN LOLE"/>
    <property type="match status" value="1"/>
</dbReference>
<dbReference type="eggNOG" id="COG4591">
    <property type="taxonomic scope" value="Bacteria"/>
</dbReference>
<feature type="transmembrane region" description="Helical" evidence="7">
    <location>
        <begin position="283"/>
        <end position="305"/>
    </location>
</feature>
<organism evidence="10 11">
    <name type="scientific">Desulfitobacterium dichloroeliminans (strain LMG P-21439 / DCA1)</name>
    <dbReference type="NCBI Taxonomy" id="871963"/>
    <lineage>
        <taxon>Bacteria</taxon>
        <taxon>Bacillati</taxon>
        <taxon>Bacillota</taxon>
        <taxon>Clostridia</taxon>
        <taxon>Eubacteriales</taxon>
        <taxon>Desulfitobacteriaceae</taxon>
        <taxon>Desulfitobacterium</taxon>
    </lineage>
</organism>
<feature type="domain" description="ABC3 transporter permease C-terminal" evidence="8">
    <location>
        <begin position="284"/>
        <end position="397"/>
    </location>
</feature>
<reference evidence="11" key="1">
    <citation type="submission" date="2012-02" db="EMBL/GenBank/DDBJ databases">
        <title>Complete sequence of Desulfitobacterium dichloroeliminans LMG P-21439.</title>
        <authorList>
            <person name="Lucas S."/>
            <person name="Han J."/>
            <person name="Lapidus A."/>
            <person name="Cheng J.-F."/>
            <person name="Goodwin L."/>
            <person name="Pitluck S."/>
            <person name="Peters L."/>
            <person name="Ovchinnikova G."/>
            <person name="Teshima H."/>
            <person name="Detter J.C."/>
            <person name="Han C."/>
            <person name="Tapia R."/>
            <person name="Land M."/>
            <person name="Hauser L."/>
            <person name="Kyrpides N."/>
            <person name="Ivanova N."/>
            <person name="Pagani I."/>
            <person name="Kruse T."/>
            <person name="de Vos W.M."/>
            <person name="Boon N."/>
            <person name="Smidt H."/>
            <person name="Woyke T."/>
        </authorList>
    </citation>
    <scope>NUCLEOTIDE SEQUENCE [LARGE SCALE GENOMIC DNA]</scope>
    <source>
        <strain evidence="11">LMG P-21439 / DCA1</strain>
    </source>
</reference>
<dbReference type="EMBL" id="CP003344">
    <property type="protein sequence ID" value="AGA67808.1"/>
    <property type="molecule type" value="Genomic_DNA"/>
</dbReference>
<dbReference type="Pfam" id="PF12704">
    <property type="entry name" value="MacB_PCD"/>
    <property type="match status" value="1"/>
</dbReference>
<evidence type="ECO:0000256" key="6">
    <source>
        <dbReference type="ARBA" id="ARBA00023136"/>
    </source>
</evidence>
<dbReference type="Proteomes" id="UP000010797">
    <property type="component" value="Chromosome"/>
</dbReference>
<comment type="similarity">
    <text evidence="2">Belongs to the ABC-4 integral membrane protein family. LolC/E subfamily.</text>
</comment>
<evidence type="ECO:0000256" key="1">
    <source>
        <dbReference type="ARBA" id="ARBA00004651"/>
    </source>
</evidence>
<feature type="domain" description="MacB-like periplasmic core" evidence="9">
    <location>
        <begin position="23"/>
        <end position="249"/>
    </location>
</feature>
<evidence type="ECO:0000256" key="3">
    <source>
        <dbReference type="ARBA" id="ARBA00022475"/>
    </source>
</evidence>
<keyword evidence="3" id="KW-1003">Cell membrane</keyword>